<gene>
    <name evidence="2" type="ORF">KSW82_13080</name>
</gene>
<accession>A0AAW4N0M5</accession>
<dbReference type="Pfam" id="PF01066">
    <property type="entry name" value="CDP-OH_P_transf"/>
    <property type="match status" value="1"/>
</dbReference>
<proteinExistence type="predicted"/>
<dbReference type="EMBL" id="JAHOEI010000064">
    <property type="protein sequence ID" value="MBV3388669.1"/>
    <property type="molecule type" value="Genomic_DNA"/>
</dbReference>
<dbReference type="GO" id="GO:0016780">
    <property type="term" value="F:phosphotransferase activity, for other substituted phosphate groups"/>
    <property type="evidence" value="ECO:0007669"/>
    <property type="project" value="InterPro"/>
</dbReference>
<keyword evidence="1" id="KW-1133">Transmembrane helix</keyword>
<organism evidence="2 3">
    <name type="scientific">Segatella copri</name>
    <dbReference type="NCBI Taxonomy" id="165179"/>
    <lineage>
        <taxon>Bacteria</taxon>
        <taxon>Pseudomonadati</taxon>
        <taxon>Bacteroidota</taxon>
        <taxon>Bacteroidia</taxon>
        <taxon>Bacteroidales</taxon>
        <taxon>Prevotellaceae</taxon>
        <taxon>Segatella</taxon>
    </lineage>
</organism>
<dbReference type="GO" id="GO:0016020">
    <property type="term" value="C:membrane"/>
    <property type="evidence" value="ECO:0007669"/>
    <property type="project" value="InterPro"/>
</dbReference>
<name>A0AAW4N0M5_9BACT</name>
<sequence length="243" mass="27442">MITPKEIEEKTMTPAKRAMAHNDYFAFYIGRPISYLLTIPFLYTKVTPNQVTMLSLVPLLIAFVMSYLGSTTYTFLWTWFFFFLWNLLDGVDGNMARYRKQFSRMGSVYDAMIGYVAMILQPFAWGIVAAHIPGSLSNTLALPDDVYIVLGALSGIFVIFPRFIMHKAISQLGGEDAVKEVKDKSSFSLSKTIALNLTSATGFVQVFMFVSIFFNAYDFFTLAYFFINGGVMIFSLVSIFKNS</sequence>
<feature type="transmembrane region" description="Helical" evidence="1">
    <location>
        <begin position="112"/>
        <end position="134"/>
    </location>
</feature>
<dbReference type="GO" id="GO:0008654">
    <property type="term" value="P:phospholipid biosynthetic process"/>
    <property type="evidence" value="ECO:0007669"/>
    <property type="project" value="InterPro"/>
</dbReference>
<feature type="transmembrane region" description="Helical" evidence="1">
    <location>
        <begin position="74"/>
        <end position="91"/>
    </location>
</feature>
<evidence type="ECO:0000256" key="1">
    <source>
        <dbReference type="SAM" id="Phobius"/>
    </source>
</evidence>
<evidence type="ECO:0000313" key="2">
    <source>
        <dbReference type="EMBL" id="MBV3388669.1"/>
    </source>
</evidence>
<feature type="transmembrane region" description="Helical" evidence="1">
    <location>
        <begin position="193"/>
        <end position="214"/>
    </location>
</feature>
<dbReference type="RefSeq" id="WP_217745083.1">
    <property type="nucleotide sequence ID" value="NZ_JAHOEI010000064.1"/>
</dbReference>
<feature type="transmembrane region" description="Helical" evidence="1">
    <location>
        <begin position="146"/>
        <end position="164"/>
    </location>
</feature>
<dbReference type="AlphaFoldDB" id="A0AAW4N0M5"/>
<dbReference type="InterPro" id="IPR000462">
    <property type="entry name" value="CDP-OH_P_trans"/>
</dbReference>
<protein>
    <submittedName>
        <fullName evidence="2">CDP-alcohol phosphatidyltransferase family protein</fullName>
    </submittedName>
</protein>
<feature type="transmembrane region" description="Helical" evidence="1">
    <location>
        <begin position="25"/>
        <end position="44"/>
    </location>
</feature>
<keyword evidence="1" id="KW-0812">Transmembrane</keyword>
<evidence type="ECO:0000313" key="3">
    <source>
        <dbReference type="Proteomes" id="UP001196765"/>
    </source>
</evidence>
<feature type="transmembrane region" description="Helical" evidence="1">
    <location>
        <begin position="220"/>
        <end position="240"/>
    </location>
</feature>
<dbReference type="Proteomes" id="UP001196765">
    <property type="component" value="Unassembled WGS sequence"/>
</dbReference>
<comment type="caution">
    <text evidence="2">The sequence shown here is derived from an EMBL/GenBank/DDBJ whole genome shotgun (WGS) entry which is preliminary data.</text>
</comment>
<reference evidence="2" key="1">
    <citation type="submission" date="2021-06" db="EMBL/GenBank/DDBJ databases">
        <title>Collection of gut derived symbiotic bacterial strains cultured from healthy donors.</title>
        <authorList>
            <person name="Lin H."/>
            <person name="Littmann E."/>
            <person name="Pamer E.G."/>
        </authorList>
    </citation>
    <scope>NUCLEOTIDE SEQUENCE</scope>
    <source>
        <strain evidence="2">MSK.21.74</strain>
    </source>
</reference>
<keyword evidence="1" id="KW-0472">Membrane</keyword>